<dbReference type="SUPFAM" id="SSF53335">
    <property type="entry name" value="S-adenosyl-L-methionine-dependent methyltransferases"/>
    <property type="match status" value="1"/>
</dbReference>
<gene>
    <name evidence="2" type="ORF">SMAR0320_LOCUS17102</name>
</gene>
<dbReference type="Gene3D" id="3.40.50.150">
    <property type="entry name" value="Vaccinia Virus protein VP39"/>
    <property type="match status" value="1"/>
</dbReference>
<evidence type="ECO:0000313" key="2">
    <source>
        <dbReference type="EMBL" id="CAD9619260.1"/>
    </source>
</evidence>
<reference evidence="2" key="1">
    <citation type="submission" date="2021-01" db="EMBL/GenBank/DDBJ databases">
        <authorList>
            <person name="Corre E."/>
            <person name="Pelletier E."/>
            <person name="Niang G."/>
            <person name="Scheremetjew M."/>
            <person name="Finn R."/>
            <person name="Kale V."/>
            <person name="Holt S."/>
            <person name="Cochrane G."/>
            <person name="Meng A."/>
            <person name="Brown T."/>
            <person name="Cohen L."/>
        </authorList>
    </citation>
    <scope>NUCLEOTIDE SEQUENCE</scope>
    <source>
        <strain evidence="2">SM1012Den-03</strain>
    </source>
</reference>
<feature type="region of interest" description="Disordered" evidence="1">
    <location>
        <begin position="313"/>
        <end position="339"/>
    </location>
</feature>
<dbReference type="InterPro" id="IPR029063">
    <property type="entry name" value="SAM-dependent_MTases_sf"/>
</dbReference>
<evidence type="ECO:0008006" key="3">
    <source>
        <dbReference type="Google" id="ProtNLM"/>
    </source>
</evidence>
<evidence type="ECO:0000256" key="1">
    <source>
        <dbReference type="SAM" id="MobiDB-lite"/>
    </source>
</evidence>
<proteinExistence type="predicted"/>
<protein>
    <recommendedName>
        <fullName evidence="3">CCHC-type domain-containing protein</fullName>
    </recommendedName>
</protein>
<accession>A0A7S2LZT0</accession>
<name>A0A7S2LZT0_9STRA</name>
<sequence>MDFIKKCHPYQWRVYPLLGGFNNAQRKFEPKISGAVHVRPKSAKEIGYTGRITSINTKAKSTTHVYSATELHVSQKKRKLTEDMRVTIQQHCYHHTEKYEDCITCHSTKHDVRPSRLVPVYDLHLKNNKIDKDAESLVLLTPDTTTYRQLATSHLRPNDYVLEIGCSTGECTALLLRRNLLLQSQNLRQIEQHNNVVLGNIVGFDTGAKILKQADNRLRREYNQSATTLATDDDAYSKLIQLHRVDALADPKGAYALATSNNTCPGMVLIDIGGNRQLESVVRMIQWVQTAFKDERPRLILVKSEALENELSTALRSSHTDDNNDSSVPSVTDEGTITNGQNWFNSLESPSIVADKEAGKCLSRQQLLSRYSHPKKVPLVLSPKGIPICRYHNYHPDGCTKFIKSKSTGTVADEDEDDLQCQYDHEYCHWCQDAGHIAVNCPSLK</sequence>
<feature type="compositionally biased region" description="Polar residues" evidence="1">
    <location>
        <begin position="325"/>
        <end position="339"/>
    </location>
</feature>
<dbReference type="EMBL" id="HBGZ01024121">
    <property type="protein sequence ID" value="CAD9619260.1"/>
    <property type="molecule type" value="Transcribed_RNA"/>
</dbReference>
<dbReference type="AlphaFoldDB" id="A0A7S2LZT0"/>
<organism evidence="2">
    <name type="scientific">Skeletonema marinoi</name>
    <dbReference type="NCBI Taxonomy" id="267567"/>
    <lineage>
        <taxon>Eukaryota</taxon>
        <taxon>Sar</taxon>
        <taxon>Stramenopiles</taxon>
        <taxon>Ochrophyta</taxon>
        <taxon>Bacillariophyta</taxon>
        <taxon>Coscinodiscophyceae</taxon>
        <taxon>Thalassiosirophycidae</taxon>
        <taxon>Thalassiosirales</taxon>
        <taxon>Skeletonemataceae</taxon>
        <taxon>Skeletonema</taxon>
        <taxon>Skeletonema marinoi-dohrnii complex</taxon>
    </lineage>
</organism>